<evidence type="ECO:0000256" key="5">
    <source>
        <dbReference type="ARBA" id="ARBA00022833"/>
    </source>
</evidence>
<protein>
    <recommendedName>
        <fullName evidence="9">D-alanyl-D-alanine dipeptidase</fullName>
        <shortName evidence="9">D-Ala-D-Ala dipeptidase</shortName>
        <ecNumber evidence="9">3.4.13.22</ecNumber>
    </recommendedName>
</protein>
<comment type="function">
    <text evidence="9">Catalyzes hydrolysis of the D-alanyl-D-alanine dipeptide.</text>
</comment>
<evidence type="ECO:0000256" key="9">
    <source>
        <dbReference type="HAMAP-Rule" id="MF_01924"/>
    </source>
</evidence>
<keyword evidence="8" id="KW-0961">Cell wall biogenesis/degradation</keyword>
<evidence type="ECO:0000313" key="10">
    <source>
        <dbReference type="EMBL" id="NBH61276.1"/>
    </source>
</evidence>
<dbReference type="InterPro" id="IPR009045">
    <property type="entry name" value="Zn_M74/Hedgehog-like"/>
</dbReference>
<dbReference type="CDD" id="cd14840">
    <property type="entry name" value="D-Ala-D-Ala_dipeptidase_Aad"/>
    <property type="match status" value="1"/>
</dbReference>
<feature type="binding site" evidence="9">
    <location>
        <position position="146"/>
    </location>
    <ligand>
        <name>Zn(2+)</name>
        <dbReference type="ChEBI" id="CHEBI:29105"/>
        <note>catalytic</note>
    </ligand>
</feature>
<keyword evidence="6 9" id="KW-0224">Dipeptidase</keyword>
<dbReference type="HAMAP" id="MF_01924">
    <property type="entry name" value="A_A_dipeptidase"/>
    <property type="match status" value="1"/>
</dbReference>
<dbReference type="PANTHER" id="PTHR43126">
    <property type="entry name" value="D-ALANYL-D-ALANINE DIPEPTIDASE"/>
    <property type="match status" value="1"/>
</dbReference>
<dbReference type="PANTHER" id="PTHR43126:SF1">
    <property type="entry name" value="D-ALANYL-D-ALANINE DIPEPTIDASE"/>
    <property type="match status" value="1"/>
</dbReference>
<dbReference type="GO" id="GO:0071555">
    <property type="term" value="P:cell wall organization"/>
    <property type="evidence" value="ECO:0007669"/>
    <property type="project" value="UniProtKB-KW"/>
</dbReference>
<feature type="binding site" evidence="9">
    <location>
        <position position="153"/>
    </location>
    <ligand>
        <name>Zn(2+)</name>
        <dbReference type="ChEBI" id="CHEBI:29105"/>
        <note>catalytic</note>
    </ligand>
</feature>
<keyword evidence="5 9" id="KW-0862">Zinc</keyword>
<evidence type="ECO:0000256" key="3">
    <source>
        <dbReference type="ARBA" id="ARBA00022723"/>
    </source>
</evidence>
<dbReference type="InterPro" id="IPR000755">
    <property type="entry name" value="A_A_dipeptidase"/>
</dbReference>
<evidence type="ECO:0000256" key="2">
    <source>
        <dbReference type="ARBA" id="ARBA00022670"/>
    </source>
</evidence>
<feature type="site" description="Transition state stabilizer" evidence="9">
    <location>
        <position position="112"/>
    </location>
</feature>
<keyword evidence="7 9" id="KW-0482">Metalloprotease</keyword>
<feature type="active site" description="Proton donor/acceptor" evidence="9">
    <location>
        <position position="210"/>
    </location>
</feature>
<keyword evidence="4 9" id="KW-0378">Hydrolase</keyword>
<dbReference type="GO" id="GO:0160237">
    <property type="term" value="F:D-Ala-D-Ala dipeptidase activity"/>
    <property type="evidence" value="ECO:0007669"/>
    <property type="project" value="UniProtKB-EC"/>
</dbReference>
<dbReference type="EC" id="3.4.13.22" evidence="9"/>
<dbReference type="AlphaFoldDB" id="A0A845QIA8"/>
<keyword evidence="3 9" id="KW-0479">Metal-binding</keyword>
<evidence type="ECO:0000256" key="1">
    <source>
        <dbReference type="ARBA" id="ARBA00001362"/>
    </source>
</evidence>
<keyword evidence="2 9" id="KW-0645">Protease</keyword>
<gene>
    <name evidence="10" type="ORF">D0435_06380</name>
</gene>
<comment type="caution">
    <text evidence="10">The sequence shown here is derived from an EMBL/GenBank/DDBJ whole genome shotgun (WGS) entry which is preliminary data.</text>
</comment>
<dbReference type="Pfam" id="PF01427">
    <property type="entry name" value="Peptidase_M15"/>
    <property type="match status" value="1"/>
</dbReference>
<dbReference type="GO" id="GO:0006508">
    <property type="term" value="P:proteolysis"/>
    <property type="evidence" value="ECO:0007669"/>
    <property type="project" value="UniProtKB-KW"/>
</dbReference>
<dbReference type="GO" id="GO:0008270">
    <property type="term" value="F:zinc ion binding"/>
    <property type="evidence" value="ECO:0007669"/>
    <property type="project" value="UniProtKB-UniRule"/>
</dbReference>
<dbReference type="Proteomes" id="UP000446866">
    <property type="component" value="Unassembled WGS sequence"/>
</dbReference>
<dbReference type="EMBL" id="QXWK01000010">
    <property type="protein sequence ID" value="NBH61276.1"/>
    <property type="molecule type" value="Genomic_DNA"/>
</dbReference>
<feature type="binding site" evidence="9">
    <location>
        <position position="213"/>
    </location>
    <ligand>
        <name>Zn(2+)</name>
        <dbReference type="ChEBI" id="CHEBI:29105"/>
        <note>catalytic</note>
    </ligand>
</feature>
<keyword evidence="11" id="KW-1185">Reference proteome</keyword>
<accession>A0A845QIA8</accession>
<dbReference type="Gene3D" id="3.30.1380.10">
    <property type="match status" value="1"/>
</dbReference>
<evidence type="ECO:0000256" key="4">
    <source>
        <dbReference type="ARBA" id="ARBA00022801"/>
    </source>
</evidence>
<evidence type="ECO:0000256" key="6">
    <source>
        <dbReference type="ARBA" id="ARBA00022997"/>
    </source>
</evidence>
<comment type="catalytic activity">
    <reaction evidence="1 9">
        <text>D-alanyl-D-alanine + H2O = 2 D-alanine</text>
        <dbReference type="Rhea" id="RHEA:20661"/>
        <dbReference type="ChEBI" id="CHEBI:15377"/>
        <dbReference type="ChEBI" id="CHEBI:57416"/>
        <dbReference type="ChEBI" id="CHEBI:57822"/>
        <dbReference type="EC" id="3.4.13.22"/>
    </reaction>
</comment>
<comment type="similarity">
    <text evidence="9">Belongs to the peptidase M15D family.</text>
</comment>
<reference evidence="10 11" key="1">
    <citation type="submission" date="2018-08" db="EMBL/GenBank/DDBJ databases">
        <title>Murine metabolic-syndrome-specific gut microbial biobank.</title>
        <authorList>
            <person name="Liu C."/>
        </authorList>
    </citation>
    <scope>NUCLEOTIDE SEQUENCE [LARGE SCALE GENOMIC DNA]</scope>
    <source>
        <strain evidence="10 11">28</strain>
    </source>
</reference>
<sequence length="230" mass="27059">MEFCHYRIWLSRSHRIYELRYPADRMYRIITKSLKKETIKKMQQYGNLVRLLDVDPDFIIELVYATADNFTGSIVYDSPECYIDVDTAKRLIIAKNLAKKDGYRMKVWDAFRPTSAQQRFWDLLPDNDFVAYPPDMETITEFKNSHMNGQCVDVTLTDMDGNDILMPSAFDDFTEKARLDCQTTSGEALKNATYLRDIMVRAGFSPYSGEWWHFYDRNSVPVRYTETIPR</sequence>
<evidence type="ECO:0000313" key="11">
    <source>
        <dbReference type="Proteomes" id="UP000446866"/>
    </source>
</evidence>
<dbReference type="SUPFAM" id="SSF55166">
    <property type="entry name" value="Hedgehog/DD-peptidase"/>
    <property type="match status" value="1"/>
</dbReference>
<organism evidence="10 11">
    <name type="scientific">Anaerotruncus colihominis</name>
    <dbReference type="NCBI Taxonomy" id="169435"/>
    <lineage>
        <taxon>Bacteria</taxon>
        <taxon>Bacillati</taxon>
        <taxon>Bacillota</taxon>
        <taxon>Clostridia</taxon>
        <taxon>Eubacteriales</taxon>
        <taxon>Oscillospiraceae</taxon>
        <taxon>Anaerotruncus</taxon>
    </lineage>
</organism>
<name>A0A845QIA8_9FIRM</name>
<comment type="cofactor">
    <cofactor evidence="9">
        <name>Zn(2+)</name>
        <dbReference type="ChEBI" id="CHEBI:29105"/>
    </cofactor>
    <text evidence="9">Binds 1 zinc ion per subunit.</text>
</comment>
<evidence type="ECO:0000256" key="7">
    <source>
        <dbReference type="ARBA" id="ARBA00023049"/>
    </source>
</evidence>
<dbReference type="GO" id="GO:0008237">
    <property type="term" value="F:metallopeptidase activity"/>
    <property type="evidence" value="ECO:0007669"/>
    <property type="project" value="UniProtKB-KW"/>
</dbReference>
<proteinExistence type="inferred from homology"/>
<evidence type="ECO:0000256" key="8">
    <source>
        <dbReference type="ARBA" id="ARBA00023316"/>
    </source>
</evidence>